<organism evidence="2 3">
    <name type="scientific">Arthrobacter yangruifuii</name>
    <dbReference type="NCBI Taxonomy" id="2606616"/>
    <lineage>
        <taxon>Bacteria</taxon>
        <taxon>Bacillati</taxon>
        <taxon>Actinomycetota</taxon>
        <taxon>Actinomycetes</taxon>
        <taxon>Micrococcales</taxon>
        <taxon>Micrococcaceae</taxon>
        <taxon>Arthrobacter</taxon>
    </lineage>
</organism>
<comment type="caution">
    <text evidence="2">The sequence shown here is derived from an EMBL/GenBank/DDBJ whole genome shotgun (WGS) entry which is preliminary data.</text>
</comment>
<dbReference type="AlphaFoldDB" id="A0A5N6MI98"/>
<keyword evidence="3" id="KW-1185">Reference proteome</keyword>
<proteinExistence type="predicted"/>
<dbReference type="RefSeq" id="WP_152272490.1">
    <property type="nucleotide sequence ID" value="NZ_VTFX01000004.1"/>
</dbReference>
<sequence length="79" mass="8039">MPESQPAAPCPQAVAATEDPAVDSLLEALRPLADRPVAGHAAVYAELHDALLAELNNHSAAPSPSPAPGTAAEQQDKHA</sequence>
<dbReference type="Proteomes" id="UP000326852">
    <property type="component" value="Unassembled WGS sequence"/>
</dbReference>
<reference evidence="2 3" key="1">
    <citation type="submission" date="2019-08" db="EMBL/GenBank/DDBJ databases">
        <title>Arthrobacter sp. nov., isolated from plateau pika and Tibetan wild ass.</title>
        <authorList>
            <person name="Ge Y."/>
        </authorList>
    </citation>
    <scope>NUCLEOTIDE SEQUENCE [LARGE SCALE GENOMIC DNA]</scope>
    <source>
        <strain evidence="2 3">785</strain>
    </source>
</reference>
<evidence type="ECO:0000256" key="1">
    <source>
        <dbReference type="SAM" id="MobiDB-lite"/>
    </source>
</evidence>
<name>A0A5N6MI98_9MICC</name>
<evidence type="ECO:0000313" key="3">
    <source>
        <dbReference type="Proteomes" id="UP000326852"/>
    </source>
</evidence>
<feature type="region of interest" description="Disordered" evidence="1">
    <location>
        <begin position="55"/>
        <end position="79"/>
    </location>
</feature>
<accession>A0A5N6MI98</accession>
<evidence type="ECO:0000313" key="2">
    <source>
        <dbReference type="EMBL" id="KAD3633317.1"/>
    </source>
</evidence>
<protein>
    <submittedName>
        <fullName evidence="2">Uncharacterized protein</fullName>
    </submittedName>
</protein>
<dbReference type="EMBL" id="VTFX01000004">
    <property type="protein sequence ID" value="KAD3633317.1"/>
    <property type="molecule type" value="Genomic_DNA"/>
</dbReference>
<gene>
    <name evidence="2" type="ORF">GD627_10925</name>
</gene>